<sequence length="59" mass="6141">MREVSGIGKRNTHSRLTPRLSIALLPFAITCDAVTDFAEGAGVLDVSVIGAATRGYHAG</sequence>
<evidence type="ECO:0000313" key="1">
    <source>
        <dbReference type="EMBL" id="CCV09275.1"/>
    </source>
</evidence>
<dbReference type="AlphaFoldDB" id="M5EZ97"/>
<keyword evidence="2" id="KW-1185">Reference proteome</keyword>
<evidence type="ECO:0000313" key="2">
    <source>
        <dbReference type="Proteomes" id="UP000012062"/>
    </source>
</evidence>
<protein>
    <submittedName>
        <fullName evidence="1">Uncharacterized protein</fullName>
    </submittedName>
</protein>
<comment type="caution">
    <text evidence="1">The sequence shown here is derived from an EMBL/GenBank/DDBJ whole genome shotgun (WGS) entry which is preliminary data.</text>
</comment>
<gene>
    <name evidence="1" type="ORF">MESS2_960021</name>
</gene>
<name>M5EZ97_9HYPH</name>
<organism evidence="1 2">
    <name type="scientific">Mesorhizobium metallidurans STM 2683</name>
    <dbReference type="NCBI Taxonomy" id="1297569"/>
    <lineage>
        <taxon>Bacteria</taxon>
        <taxon>Pseudomonadati</taxon>
        <taxon>Pseudomonadota</taxon>
        <taxon>Alphaproteobacteria</taxon>
        <taxon>Hyphomicrobiales</taxon>
        <taxon>Phyllobacteriaceae</taxon>
        <taxon>Mesorhizobium</taxon>
    </lineage>
</organism>
<dbReference type="Proteomes" id="UP000012062">
    <property type="component" value="Unassembled WGS sequence"/>
</dbReference>
<proteinExistence type="predicted"/>
<dbReference type="EMBL" id="CAUM01000168">
    <property type="protein sequence ID" value="CCV09275.1"/>
    <property type="molecule type" value="Genomic_DNA"/>
</dbReference>
<accession>M5EZ97</accession>
<reference evidence="1 2" key="1">
    <citation type="submission" date="2013-02" db="EMBL/GenBank/DDBJ databases">
        <authorList>
            <person name="Genoscope - CEA"/>
        </authorList>
    </citation>
    <scope>NUCLEOTIDE SEQUENCE [LARGE SCALE GENOMIC DNA]</scope>
    <source>
        <strain evidence="1 2">STM 2683</strain>
    </source>
</reference>